<dbReference type="AlphaFoldDB" id="W7D635"/>
<evidence type="ECO:0000313" key="3">
    <source>
        <dbReference type="Proteomes" id="UP000019241"/>
    </source>
</evidence>
<gene>
    <name evidence="2" type="ORF">MCOL2_19681</name>
</gene>
<feature type="compositionally biased region" description="Low complexity" evidence="1">
    <location>
        <begin position="193"/>
        <end position="203"/>
    </location>
</feature>
<evidence type="ECO:0000256" key="1">
    <source>
        <dbReference type="SAM" id="MobiDB-lite"/>
    </source>
</evidence>
<evidence type="ECO:0000313" key="2">
    <source>
        <dbReference type="EMBL" id="EUJ44682.1"/>
    </source>
</evidence>
<protein>
    <submittedName>
        <fullName evidence="2">Uncharacterized protein</fullName>
    </submittedName>
</protein>
<sequence>MTTAEELNTAIVDTAYASKMVGLRDQVNKLLDDKGVLVEKANVSETEKQAIAIKKDKPIFYAQQNKVIQEAKQQQAQITKANQALDALFTDESRKTIKSNVIRAQFQAALTEKNKVKQTKAKQALIQDLNRVEIHLIAQEKQAAEQQAKAETQAKEKANTPQTNNPSSPTKSSSSSASQGGSSTSGYLSPNKSSDSSATPKSSYIPPRSSGKGNTSASSRKPSTGTSGTEKSNDAGKGTNDTNSSANKDSYDTSDEGINDTTENQNGGTDISWGWN</sequence>
<dbReference type="EMBL" id="AODM01000082">
    <property type="protein sequence ID" value="EUJ44682.1"/>
    <property type="molecule type" value="Genomic_DNA"/>
</dbReference>
<feature type="region of interest" description="Disordered" evidence="1">
    <location>
        <begin position="144"/>
        <end position="276"/>
    </location>
</feature>
<organism evidence="2 3">
    <name type="scientific">Listeria fleischmannii FSL S10-1203</name>
    <dbReference type="NCBI Taxonomy" id="1265822"/>
    <lineage>
        <taxon>Bacteria</taxon>
        <taxon>Bacillati</taxon>
        <taxon>Bacillota</taxon>
        <taxon>Bacilli</taxon>
        <taxon>Bacillales</taxon>
        <taxon>Listeriaceae</taxon>
        <taxon>Listeria</taxon>
    </lineage>
</organism>
<reference evidence="2 3" key="1">
    <citation type="submission" date="2012-12" db="EMBL/GenBank/DDBJ databases">
        <title>Novel taxa of Listeriaceae from agricultural environments in the United States.</title>
        <authorList>
            <person name="den Bakker H.C."/>
            <person name="Allred A."/>
            <person name="Warchocki S."/>
            <person name="Wright E.M."/>
            <person name="Burrell A."/>
            <person name="Nightingale K.K."/>
            <person name="Kephart D."/>
            <person name="Wiedmann M."/>
        </authorList>
    </citation>
    <scope>NUCLEOTIDE SEQUENCE [LARGE SCALE GENOMIC DNA]</scope>
    <source>
        <strain evidence="2 3">FSL S10-1203</strain>
    </source>
</reference>
<proteinExistence type="predicted"/>
<accession>W7D635</accession>
<feature type="compositionally biased region" description="Polar residues" evidence="1">
    <location>
        <begin position="259"/>
        <end position="276"/>
    </location>
</feature>
<dbReference type="RefSeq" id="WP_036065321.1">
    <property type="nucleotide sequence ID" value="NZ_AODM01000082.1"/>
</dbReference>
<comment type="caution">
    <text evidence="2">The sequence shown here is derived from an EMBL/GenBank/DDBJ whole genome shotgun (WGS) entry which is preliminary data.</text>
</comment>
<dbReference type="PATRIC" id="fig|1265822.4.peg.4022"/>
<feature type="compositionally biased region" description="Low complexity" evidence="1">
    <location>
        <begin position="159"/>
        <end position="186"/>
    </location>
</feature>
<feature type="compositionally biased region" description="Polar residues" evidence="1">
    <location>
        <begin position="211"/>
        <end position="230"/>
    </location>
</feature>
<name>W7D635_9LIST</name>
<feature type="compositionally biased region" description="Polar residues" evidence="1">
    <location>
        <begin position="239"/>
        <end position="248"/>
    </location>
</feature>
<dbReference type="Proteomes" id="UP000019241">
    <property type="component" value="Unassembled WGS sequence"/>
</dbReference>